<proteinExistence type="predicted"/>
<feature type="transmembrane region" description="Helical" evidence="2">
    <location>
        <begin position="131"/>
        <end position="152"/>
    </location>
</feature>
<keyword evidence="1" id="KW-0106">Calcium</keyword>
<dbReference type="Gene3D" id="1.10.238.10">
    <property type="entry name" value="EF-hand"/>
    <property type="match status" value="1"/>
</dbReference>
<protein>
    <recommendedName>
        <fullName evidence="3">EF-hand domain-containing protein</fullName>
    </recommendedName>
</protein>
<dbReference type="AlphaFoldDB" id="A0A2C9W0L3"/>
<sequence>MTTTTSTSNSDHQIGRLDQESHARALFSFFDVDGDGDGMISQEELRGCLSFLGLDGYHDQFDKVLELDEDGKVKIWQILNLLAAKNAALDWVMVKRRKDQNDEFVININQLDKALPLINGKNSKFAKLRDIFLGFTVGANAVAFLFLLLSFGLGGRKKESAEKFTGAMGILTAAAGFYLMMGMFLPGTHL</sequence>
<dbReference type="InterPro" id="IPR011992">
    <property type="entry name" value="EF-hand-dom_pair"/>
</dbReference>
<keyword evidence="2" id="KW-0472">Membrane</keyword>
<name>A0A2C9W0L3_MANES</name>
<reference evidence="4" key="1">
    <citation type="submission" date="2016-02" db="EMBL/GenBank/DDBJ databases">
        <title>WGS assembly of Manihot esculenta.</title>
        <authorList>
            <person name="Bredeson J.V."/>
            <person name="Prochnik S.E."/>
            <person name="Lyons J.B."/>
            <person name="Schmutz J."/>
            <person name="Grimwood J."/>
            <person name="Vrebalov J."/>
            <person name="Bart R.S."/>
            <person name="Amuge T."/>
            <person name="Ferguson M.E."/>
            <person name="Green R."/>
            <person name="Putnam N."/>
            <person name="Stites J."/>
            <person name="Rounsley S."/>
            <person name="Rokhsar D.S."/>
        </authorList>
    </citation>
    <scope>NUCLEOTIDE SEQUENCE [LARGE SCALE GENOMIC DNA]</scope>
    <source>
        <tissue evidence="4">Leaf</tissue>
    </source>
</reference>
<dbReference type="EMBL" id="CM004390">
    <property type="protein sequence ID" value="OAY51833.1"/>
    <property type="molecule type" value="Genomic_DNA"/>
</dbReference>
<evidence type="ECO:0000313" key="4">
    <source>
        <dbReference type="EMBL" id="OAY51833.1"/>
    </source>
</evidence>
<dbReference type="PROSITE" id="PS50222">
    <property type="entry name" value="EF_HAND_2"/>
    <property type="match status" value="1"/>
</dbReference>
<dbReference type="SUPFAM" id="SSF47473">
    <property type="entry name" value="EF-hand"/>
    <property type="match status" value="1"/>
</dbReference>
<dbReference type="PROSITE" id="PS00018">
    <property type="entry name" value="EF_HAND_1"/>
    <property type="match status" value="1"/>
</dbReference>
<accession>A0A2C9W0L3</accession>
<dbReference type="InterPro" id="IPR002048">
    <property type="entry name" value="EF_hand_dom"/>
</dbReference>
<evidence type="ECO:0000259" key="3">
    <source>
        <dbReference type="PROSITE" id="PS50222"/>
    </source>
</evidence>
<keyword evidence="2" id="KW-0812">Transmembrane</keyword>
<keyword evidence="2" id="KW-1133">Transmembrane helix</keyword>
<feature type="domain" description="EF-hand" evidence="3">
    <location>
        <begin position="18"/>
        <end position="55"/>
    </location>
</feature>
<evidence type="ECO:0000256" key="2">
    <source>
        <dbReference type="SAM" id="Phobius"/>
    </source>
</evidence>
<dbReference type="GO" id="GO:0005509">
    <property type="term" value="F:calcium ion binding"/>
    <property type="evidence" value="ECO:0007669"/>
    <property type="project" value="InterPro"/>
</dbReference>
<evidence type="ECO:0000256" key="1">
    <source>
        <dbReference type="ARBA" id="ARBA00022837"/>
    </source>
</evidence>
<gene>
    <name evidence="4" type="ORF">MANES_04G036600</name>
</gene>
<dbReference type="InterPro" id="IPR018247">
    <property type="entry name" value="EF_Hand_1_Ca_BS"/>
</dbReference>
<organism evidence="4">
    <name type="scientific">Manihot esculenta</name>
    <name type="common">Cassava</name>
    <name type="synonym">Jatropha manihot</name>
    <dbReference type="NCBI Taxonomy" id="3983"/>
    <lineage>
        <taxon>Eukaryota</taxon>
        <taxon>Viridiplantae</taxon>
        <taxon>Streptophyta</taxon>
        <taxon>Embryophyta</taxon>
        <taxon>Tracheophyta</taxon>
        <taxon>Spermatophyta</taxon>
        <taxon>Magnoliopsida</taxon>
        <taxon>eudicotyledons</taxon>
        <taxon>Gunneridae</taxon>
        <taxon>Pentapetalae</taxon>
        <taxon>rosids</taxon>
        <taxon>fabids</taxon>
        <taxon>Malpighiales</taxon>
        <taxon>Euphorbiaceae</taxon>
        <taxon>Crotonoideae</taxon>
        <taxon>Manihoteae</taxon>
        <taxon>Manihot</taxon>
    </lineage>
</organism>
<feature type="transmembrane region" description="Helical" evidence="2">
    <location>
        <begin position="164"/>
        <end position="185"/>
    </location>
</feature>